<evidence type="ECO:0000313" key="2">
    <source>
        <dbReference type="Proteomes" id="UP001558613"/>
    </source>
</evidence>
<dbReference type="Proteomes" id="UP001558613">
    <property type="component" value="Unassembled WGS sequence"/>
</dbReference>
<proteinExistence type="predicted"/>
<comment type="caution">
    <text evidence="1">The sequence shown here is derived from an EMBL/GenBank/DDBJ whole genome shotgun (WGS) entry which is preliminary data.</text>
</comment>
<protein>
    <recommendedName>
        <fullName evidence="3">DUF4371 domain-containing protein</fullName>
    </recommendedName>
</protein>
<accession>A0ABR3NJP3</accession>
<sequence>MACPFIDEVVDEGAIIVRRAFQRERTFRDRFDKWGRGSLCPPELNSATHFLNNSFERSPINEKLANKQLGPDKPDIKLCGGQGDMWSSVGVCDLKHFSEKAKKHESSKAYLTCAMKLAMLGQANTATQLDESYGVGVRNSNKEVDKNRHILSKLIDYIRFCGAFELTLRGHDETETSVNPSVFRGLVDLVASLDNIMQEHLEHATVFKVTSTTIQNDP</sequence>
<reference evidence="1 2" key="1">
    <citation type="submission" date="2023-09" db="EMBL/GenBank/DDBJ databases">
        <authorList>
            <person name="Wang M."/>
        </authorList>
    </citation>
    <scope>NUCLEOTIDE SEQUENCE [LARGE SCALE GENOMIC DNA]</scope>
    <source>
        <strain evidence="1">GT-2023</strain>
        <tissue evidence="1">Liver</tissue>
    </source>
</reference>
<organism evidence="1 2">
    <name type="scientific">Cirrhinus molitorella</name>
    <name type="common">mud carp</name>
    <dbReference type="NCBI Taxonomy" id="172907"/>
    <lineage>
        <taxon>Eukaryota</taxon>
        <taxon>Metazoa</taxon>
        <taxon>Chordata</taxon>
        <taxon>Craniata</taxon>
        <taxon>Vertebrata</taxon>
        <taxon>Euteleostomi</taxon>
        <taxon>Actinopterygii</taxon>
        <taxon>Neopterygii</taxon>
        <taxon>Teleostei</taxon>
        <taxon>Ostariophysi</taxon>
        <taxon>Cypriniformes</taxon>
        <taxon>Cyprinidae</taxon>
        <taxon>Labeoninae</taxon>
        <taxon>Labeonini</taxon>
        <taxon>Cirrhinus</taxon>
    </lineage>
</organism>
<dbReference type="EMBL" id="JAYMGO010000003">
    <property type="protein sequence ID" value="KAL1277160.1"/>
    <property type="molecule type" value="Genomic_DNA"/>
</dbReference>
<dbReference type="PANTHER" id="PTHR45749">
    <property type="match status" value="1"/>
</dbReference>
<evidence type="ECO:0008006" key="3">
    <source>
        <dbReference type="Google" id="ProtNLM"/>
    </source>
</evidence>
<name>A0ABR3NJP3_9TELE</name>
<dbReference type="PANTHER" id="PTHR45749:SF28">
    <property type="entry name" value="ZINC FINGER MYM-TYPE PROTEIN 1-LIKE-RELATED"/>
    <property type="match status" value="1"/>
</dbReference>
<evidence type="ECO:0000313" key="1">
    <source>
        <dbReference type="EMBL" id="KAL1277160.1"/>
    </source>
</evidence>
<gene>
    <name evidence="1" type="ORF">QQF64_023833</name>
</gene>
<keyword evidence="2" id="KW-1185">Reference proteome</keyword>